<sequence>MNVIKKTGFYSRIESGFLFLFEAQLGKLYQQIGETIYDLIPEEWKKLYLYAEVSEGLSYVYFYYYPEDNACPVYYLDIPERFYIDRREYKLKSLKLFHQFEELWKTFKEHDQEPWTNLTLFMDSSGKFKIDYDYEDLSDASPLHRRIIWKYRYLGMIPEEQEDRKFLEKYLKKDKEEK</sequence>
<reference evidence="1 2" key="1">
    <citation type="submission" date="2020-12" db="EMBL/GenBank/DDBJ databases">
        <title>WGS of Thermoactinomyces spp.</title>
        <authorList>
            <person name="Cheng K."/>
        </authorList>
    </citation>
    <scope>NUCLEOTIDE SEQUENCE [LARGE SCALE GENOMIC DNA]</scope>
    <source>
        <strain evidence="2">CICC 10650\ACCC 41061</strain>
    </source>
</reference>
<accession>A0ABS0QGK8</accession>
<proteinExistence type="predicted"/>
<keyword evidence="2" id="KW-1185">Reference proteome</keyword>
<dbReference type="NCBIfam" id="TIGR01741">
    <property type="entry name" value="staph_tand_hypo"/>
    <property type="match status" value="1"/>
</dbReference>
<dbReference type="InterPro" id="IPR036170">
    <property type="entry name" value="YezG-like_sf"/>
</dbReference>
<organism evidence="1 2">
    <name type="scientific">Thermoactinomyces vulgaris</name>
    <dbReference type="NCBI Taxonomy" id="2026"/>
    <lineage>
        <taxon>Bacteria</taxon>
        <taxon>Bacillati</taxon>
        <taxon>Bacillota</taxon>
        <taxon>Bacilli</taxon>
        <taxon>Bacillales</taxon>
        <taxon>Thermoactinomycetaceae</taxon>
        <taxon>Thermoactinomyces</taxon>
    </lineage>
</organism>
<gene>
    <name evidence="1" type="ORF">I8U22_05980</name>
</gene>
<name>A0ABS0QGK8_THEVU</name>
<dbReference type="Pfam" id="PF04634">
    <property type="entry name" value="YezG-like"/>
    <property type="match status" value="1"/>
</dbReference>
<dbReference type="Proteomes" id="UP000641910">
    <property type="component" value="Unassembled WGS sequence"/>
</dbReference>
<dbReference type="InterPro" id="IPR006728">
    <property type="entry name" value="YezG-like"/>
</dbReference>
<protein>
    <submittedName>
        <fullName evidence="1">DUF600 family protein</fullName>
    </submittedName>
</protein>
<comment type="caution">
    <text evidence="1">The sequence shown here is derived from an EMBL/GenBank/DDBJ whole genome shotgun (WGS) entry which is preliminary data.</text>
</comment>
<dbReference type="RefSeq" id="WP_049720609.1">
    <property type="nucleotide sequence ID" value="NZ_CP036487.1"/>
</dbReference>
<dbReference type="Gene3D" id="3.30.500.20">
    <property type="entry name" value="BH3703-like domains"/>
    <property type="match status" value="1"/>
</dbReference>
<dbReference type="EMBL" id="JAECVU010000002">
    <property type="protein sequence ID" value="MBH8588368.1"/>
    <property type="molecule type" value="Genomic_DNA"/>
</dbReference>
<evidence type="ECO:0000313" key="2">
    <source>
        <dbReference type="Proteomes" id="UP000641910"/>
    </source>
</evidence>
<evidence type="ECO:0000313" key="1">
    <source>
        <dbReference type="EMBL" id="MBH8588368.1"/>
    </source>
</evidence>
<dbReference type="SUPFAM" id="SSF160424">
    <property type="entry name" value="BH3703-like"/>
    <property type="match status" value="1"/>
</dbReference>